<proteinExistence type="inferred from homology"/>
<dbReference type="PANTHER" id="PTHR11703">
    <property type="entry name" value="DEOXYHYPUSINE SYNTHASE"/>
    <property type="match status" value="1"/>
</dbReference>
<reference evidence="3" key="1">
    <citation type="submission" date="2023-06" db="EMBL/GenBank/DDBJ databases">
        <title>Genome sequence of Methancorpusculaceae sp. Ag1.</title>
        <authorList>
            <person name="Protasov E."/>
            <person name="Platt K."/>
            <person name="Poehlein A."/>
            <person name="Daniel R."/>
            <person name="Brune A."/>
        </authorList>
    </citation>
    <scope>NUCLEOTIDE SEQUENCE</scope>
    <source>
        <strain evidence="3">Ag1</strain>
    </source>
</reference>
<comment type="caution">
    <text evidence="3">The sequence shown here is derived from an EMBL/GenBank/DDBJ whole genome shotgun (WGS) entry which is preliminary data.</text>
</comment>
<dbReference type="Pfam" id="PF01916">
    <property type="entry name" value="DS"/>
    <property type="match status" value="1"/>
</dbReference>
<keyword evidence="4" id="KW-1185">Reference proteome</keyword>
<dbReference type="Proteomes" id="UP001273136">
    <property type="component" value="Unassembled WGS sequence"/>
</dbReference>
<dbReference type="SUPFAM" id="SSF52467">
    <property type="entry name" value="DHS-like NAD/FAD-binding domain"/>
    <property type="match status" value="1"/>
</dbReference>
<gene>
    <name evidence="3" type="ORF">McpAg1_00880</name>
</gene>
<accession>A0AAE4MB79</accession>
<dbReference type="GO" id="GO:0034038">
    <property type="term" value="F:deoxyhypusine synthase activity"/>
    <property type="evidence" value="ECO:0007669"/>
    <property type="project" value="TreeGrafter"/>
</dbReference>
<dbReference type="GO" id="GO:0005737">
    <property type="term" value="C:cytoplasm"/>
    <property type="evidence" value="ECO:0007669"/>
    <property type="project" value="TreeGrafter"/>
</dbReference>
<evidence type="ECO:0000256" key="1">
    <source>
        <dbReference type="ARBA" id="ARBA00009892"/>
    </source>
</evidence>
<evidence type="ECO:0000256" key="2">
    <source>
        <dbReference type="ARBA" id="ARBA00022679"/>
    </source>
</evidence>
<dbReference type="Gene3D" id="3.40.910.10">
    <property type="entry name" value="Deoxyhypusine synthase"/>
    <property type="match status" value="1"/>
</dbReference>
<organism evidence="3 4">
    <name type="scientific">Methanorbis furvi</name>
    <dbReference type="NCBI Taxonomy" id="3028299"/>
    <lineage>
        <taxon>Archaea</taxon>
        <taxon>Methanobacteriati</taxon>
        <taxon>Methanobacteriota</taxon>
        <taxon>Stenosarchaea group</taxon>
        <taxon>Methanomicrobia</taxon>
        <taxon>Methanomicrobiales</taxon>
        <taxon>Methanocorpusculaceae</taxon>
        <taxon>Methanorbis</taxon>
    </lineage>
</organism>
<evidence type="ECO:0000313" key="3">
    <source>
        <dbReference type="EMBL" id="MDV0440911.1"/>
    </source>
</evidence>
<protein>
    <submittedName>
        <fullName evidence="3">Deoxyhypusine synthase-like protein</fullName>
        <ecNumber evidence="3">2.5.-.-</ecNumber>
    </submittedName>
</protein>
<comment type="similarity">
    <text evidence="1">Belongs to the deoxyhypusine synthase family.</text>
</comment>
<sequence>MPKRLLNGGVKHDGAACGRYANRGRFVKFSNILLLSLAKWYITRFRQVHNTMHMHKHCNDPVKQFIPRAGMTVNELVSEMGGAGAYNGGSLFHAVDVYEKMLTDPDMTKFFGLSGAMVPAGMGGIVSTLIEKGHIDILTSTGANLTHDLIEAIGCHHYHGKVECDDLELRKEEINRIYDIFLPNEAYEELEDFIQDVYTGLPEQPITISKLLRVIGEQLDTGILATAAKHDIPVYCPAFQDSVLGLQYWMFSQFHKKTILDAIGDMHDLLNTAFNVKKAGAVLVGGGVPKNFTLQTMLMTENAFTYVVQLTGDRPDLGGLSGATLDEAKSWGKIGEGGVGVTVYGDATITLPILATATLERLERK</sequence>
<dbReference type="EC" id="2.5.-.-" evidence="3"/>
<evidence type="ECO:0000313" key="4">
    <source>
        <dbReference type="Proteomes" id="UP001273136"/>
    </source>
</evidence>
<dbReference type="PANTHER" id="PTHR11703:SF2">
    <property type="entry name" value="DEOXYHYPUSINE SYNTHASE-LIKE PROTEIN"/>
    <property type="match status" value="1"/>
</dbReference>
<dbReference type="AlphaFoldDB" id="A0AAE4MB79"/>
<dbReference type="InterPro" id="IPR036982">
    <property type="entry name" value="Deoxyhypusine_synthase_sf"/>
</dbReference>
<dbReference type="NCBIfam" id="NF002630">
    <property type="entry name" value="PRK02301.1"/>
    <property type="match status" value="1"/>
</dbReference>
<name>A0AAE4MB79_9EURY</name>
<dbReference type="InterPro" id="IPR029035">
    <property type="entry name" value="DHS-like_NAD/FAD-binding_dom"/>
</dbReference>
<dbReference type="EMBL" id="JAWDKA010000001">
    <property type="protein sequence ID" value="MDV0440911.1"/>
    <property type="molecule type" value="Genomic_DNA"/>
</dbReference>
<dbReference type="InterPro" id="IPR002773">
    <property type="entry name" value="Deoxyhypusine_synthase"/>
</dbReference>
<keyword evidence="2 3" id="KW-0808">Transferase</keyword>